<protein>
    <recommendedName>
        <fullName evidence="1">Putative phage tail fibre C-terminal domain-containing protein</fullName>
    </recommendedName>
</protein>
<feature type="non-terminal residue" evidence="2">
    <location>
        <position position="1"/>
    </location>
</feature>
<reference evidence="2" key="1">
    <citation type="submission" date="2018-05" db="EMBL/GenBank/DDBJ databases">
        <authorList>
            <person name="Lanie J.A."/>
            <person name="Ng W.-L."/>
            <person name="Kazmierczak K.M."/>
            <person name="Andrzejewski T.M."/>
            <person name="Davidsen T.M."/>
            <person name="Wayne K.J."/>
            <person name="Tettelin H."/>
            <person name="Glass J.I."/>
            <person name="Rusch D."/>
            <person name="Podicherti R."/>
            <person name="Tsui H.-C.T."/>
            <person name="Winkler M.E."/>
        </authorList>
    </citation>
    <scope>NUCLEOTIDE SEQUENCE</scope>
</reference>
<name>A0A382RYJ0_9ZZZZ</name>
<evidence type="ECO:0000259" key="1">
    <source>
        <dbReference type="Pfam" id="PF26209"/>
    </source>
</evidence>
<dbReference type="Pfam" id="PF26209">
    <property type="entry name" value="Phage_phiTE_241_C"/>
    <property type="match status" value="1"/>
</dbReference>
<evidence type="ECO:0000313" key="2">
    <source>
        <dbReference type="EMBL" id="SVD02540.1"/>
    </source>
</evidence>
<gene>
    <name evidence="2" type="ORF">METZ01_LOCUS355394</name>
</gene>
<sequence length="199" mass="20747">TSTAYLKDDLVTYGANTYKTLVTHTSGTFATDLAASKWVKFSSGTEWKGNWATSTAYKVDDIVNSGGAVYVATADHTSGTFSSDSAHWDTFANAGTVYATQTLTDGATVNWDHAFGNVALWAIAGNRTMAAPTNLAVGSSALRLTQDGTGSRTVTWNAIFKWSSGAAPVLSTAANAVDVLAFIYDGTSIYGSLVSRGAA</sequence>
<dbReference type="Gene3D" id="2.10.10.20">
    <property type="entry name" value="Carbohydrate-binding module superfamily 5/12"/>
    <property type="match status" value="2"/>
</dbReference>
<accession>A0A382RYJ0</accession>
<dbReference type="InterPro" id="IPR058970">
    <property type="entry name" value="Phage_phiTE_241_C"/>
</dbReference>
<organism evidence="2">
    <name type="scientific">marine metagenome</name>
    <dbReference type="NCBI Taxonomy" id="408172"/>
    <lineage>
        <taxon>unclassified sequences</taxon>
        <taxon>metagenomes</taxon>
        <taxon>ecological metagenomes</taxon>
    </lineage>
</organism>
<dbReference type="EMBL" id="UINC01125005">
    <property type="protein sequence ID" value="SVD02540.1"/>
    <property type="molecule type" value="Genomic_DNA"/>
</dbReference>
<proteinExistence type="predicted"/>
<feature type="domain" description="Putative phage tail fibre C-terminal" evidence="1">
    <location>
        <begin position="138"/>
        <end position="187"/>
    </location>
</feature>
<dbReference type="AlphaFoldDB" id="A0A382RYJ0"/>